<comment type="caution">
    <text evidence="1">The sequence shown here is derived from an EMBL/GenBank/DDBJ whole genome shotgun (WGS) entry which is preliminary data.</text>
</comment>
<accession>A0AAD9QXP3</accession>
<keyword evidence="2" id="KW-1185">Reference proteome</keyword>
<reference evidence="1" key="1">
    <citation type="journal article" date="2023" name="G3 (Bethesda)">
        <title>Whole genome assembly and annotation of the endangered Caribbean coral Acropora cervicornis.</title>
        <authorList>
            <person name="Selwyn J.D."/>
            <person name="Vollmer S.V."/>
        </authorList>
    </citation>
    <scope>NUCLEOTIDE SEQUENCE</scope>
    <source>
        <strain evidence="1">K2</strain>
    </source>
</reference>
<dbReference type="AlphaFoldDB" id="A0AAD9QXP3"/>
<name>A0AAD9QXP3_ACRCE</name>
<sequence>MQLSVLMASNAVLRSMEAVQMLKTGAVA</sequence>
<gene>
    <name evidence="1" type="ORF">P5673_006243</name>
</gene>
<dbReference type="EMBL" id="JARQWQ010000010">
    <property type="protein sequence ID" value="KAK2569325.1"/>
    <property type="molecule type" value="Genomic_DNA"/>
</dbReference>
<reference evidence="1" key="2">
    <citation type="journal article" date="2023" name="Science">
        <title>Genomic signatures of disease resistance in endangered staghorn corals.</title>
        <authorList>
            <person name="Vollmer S.V."/>
            <person name="Selwyn J.D."/>
            <person name="Despard B.A."/>
            <person name="Roesel C.L."/>
        </authorList>
    </citation>
    <scope>NUCLEOTIDE SEQUENCE</scope>
    <source>
        <strain evidence="1">K2</strain>
    </source>
</reference>
<proteinExistence type="predicted"/>
<evidence type="ECO:0000313" key="2">
    <source>
        <dbReference type="Proteomes" id="UP001249851"/>
    </source>
</evidence>
<dbReference type="Proteomes" id="UP001249851">
    <property type="component" value="Unassembled WGS sequence"/>
</dbReference>
<organism evidence="1 2">
    <name type="scientific">Acropora cervicornis</name>
    <name type="common">Staghorn coral</name>
    <dbReference type="NCBI Taxonomy" id="6130"/>
    <lineage>
        <taxon>Eukaryota</taxon>
        <taxon>Metazoa</taxon>
        <taxon>Cnidaria</taxon>
        <taxon>Anthozoa</taxon>
        <taxon>Hexacorallia</taxon>
        <taxon>Scleractinia</taxon>
        <taxon>Astrocoeniina</taxon>
        <taxon>Acroporidae</taxon>
        <taxon>Acropora</taxon>
    </lineage>
</organism>
<protein>
    <submittedName>
        <fullName evidence="1">Uncharacterized protein</fullName>
    </submittedName>
</protein>
<evidence type="ECO:0000313" key="1">
    <source>
        <dbReference type="EMBL" id="KAK2569325.1"/>
    </source>
</evidence>